<evidence type="ECO:0000256" key="1">
    <source>
        <dbReference type="ARBA" id="ARBA00022801"/>
    </source>
</evidence>
<dbReference type="Proteomes" id="UP000766486">
    <property type="component" value="Unassembled WGS sequence"/>
</dbReference>
<dbReference type="PANTHER" id="PTHR48081">
    <property type="entry name" value="AB HYDROLASE SUPERFAMILY PROTEIN C4A8.06C"/>
    <property type="match status" value="1"/>
</dbReference>
<feature type="domain" description="Alpha/beta hydrolase fold-3" evidence="2">
    <location>
        <begin position="89"/>
        <end position="323"/>
    </location>
</feature>
<dbReference type="Gene3D" id="3.40.50.1820">
    <property type="entry name" value="alpha/beta hydrolase"/>
    <property type="match status" value="1"/>
</dbReference>
<name>A0ABY6UD29_BIOOC</name>
<dbReference type="InterPro" id="IPR050300">
    <property type="entry name" value="GDXG_lipolytic_enzyme"/>
</dbReference>
<dbReference type="InterPro" id="IPR029058">
    <property type="entry name" value="AB_hydrolase_fold"/>
</dbReference>
<proteinExistence type="predicted"/>
<sequence>MKSDFVLDYAQFSPHNASKGAEATCEFLRKGDEQNKDSLGDMERMRARPGKTVLEGENIEIQSRDPGRTIPCRVIRPKAGRSSTTGVFLHFHGGGLCEGGHDEVDPLLHRYANASRCAVVSVGYRLAPENPYPSCIHDCFDVADYICDHAVEHFEGPLQFIGGESAGGYLAMQTFFHLAGTHEDWNSLKGLVLTYSVFSLSYLPTTFTTPNPVCVDAKKILWYYKATFPANEGHHWEVCKELELEFGILAQPELPYDAPPKHPAISPLYRSLEKLRSRLPTAFFLCGTVDPILDDTILMSAHWQIAGGRAVVKFVTGAPHAFVELPLELADCCVKGNELIQEFLEEARLSTQTA</sequence>
<gene>
    <name evidence="3" type="ORF">CLO192961_LOCUS252126</name>
</gene>
<keyword evidence="4" id="KW-1185">Reference proteome</keyword>
<dbReference type="EMBL" id="CABFNS010000798">
    <property type="protein sequence ID" value="VUC29074.1"/>
    <property type="molecule type" value="Genomic_DNA"/>
</dbReference>
<dbReference type="SUPFAM" id="SSF53474">
    <property type="entry name" value="alpha/beta-Hydrolases"/>
    <property type="match status" value="1"/>
</dbReference>
<accession>A0ABY6UD29</accession>
<comment type="caution">
    <text evidence="3">The sequence shown here is derived from an EMBL/GenBank/DDBJ whole genome shotgun (WGS) entry which is preliminary data.</text>
</comment>
<evidence type="ECO:0000259" key="2">
    <source>
        <dbReference type="Pfam" id="PF07859"/>
    </source>
</evidence>
<keyword evidence="1" id="KW-0378">Hydrolase</keyword>
<evidence type="ECO:0000313" key="3">
    <source>
        <dbReference type="EMBL" id="VUC29074.1"/>
    </source>
</evidence>
<dbReference type="PANTHER" id="PTHR48081:SF8">
    <property type="entry name" value="ALPHA_BETA HYDROLASE FOLD-3 DOMAIN-CONTAINING PROTEIN-RELATED"/>
    <property type="match status" value="1"/>
</dbReference>
<dbReference type="InterPro" id="IPR013094">
    <property type="entry name" value="AB_hydrolase_3"/>
</dbReference>
<dbReference type="Pfam" id="PF07859">
    <property type="entry name" value="Abhydrolase_3"/>
    <property type="match status" value="1"/>
</dbReference>
<evidence type="ECO:0000313" key="4">
    <source>
        <dbReference type="Proteomes" id="UP000766486"/>
    </source>
</evidence>
<protein>
    <recommendedName>
        <fullName evidence="2">Alpha/beta hydrolase fold-3 domain-containing protein</fullName>
    </recommendedName>
</protein>
<organism evidence="3 4">
    <name type="scientific">Bionectria ochroleuca</name>
    <name type="common">Gliocladium roseum</name>
    <dbReference type="NCBI Taxonomy" id="29856"/>
    <lineage>
        <taxon>Eukaryota</taxon>
        <taxon>Fungi</taxon>
        <taxon>Dikarya</taxon>
        <taxon>Ascomycota</taxon>
        <taxon>Pezizomycotina</taxon>
        <taxon>Sordariomycetes</taxon>
        <taxon>Hypocreomycetidae</taxon>
        <taxon>Hypocreales</taxon>
        <taxon>Bionectriaceae</taxon>
        <taxon>Clonostachys</taxon>
    </lineage>
</organism>
<reference evidence="3 4" key="1">
    <citation type="submission" date="2019-06" db="EMBL/GenBank/DDBJ databases">
        <authorList>
            <person name="Broberg M."/>
        </authorList>
    </citation>
    <scope>NUCLEOTIDE SEQUENCE [LARGE SCALE GENOMIC DNA]</scope>
</reference>